<dbReference type="Pfam" id="PF02597">
    <property type="entry name" value="ThiS"/>
    <property type="match status" value="1"/>
</dbReference>
<dbReference type="InterPro" id="IPR012675">
    <property type="entry name" value="Beta-grasp_dom_sf"/>
</dbReference>
<dbReference type="InterPro" id="IPR010035">
    <property type="entry name" value="Thi_S"/>
</dbReference>
<dbReference type="CDD" id="cd00565">
    <property type="entry name" value="Ubl_ThiS"/>
    <property type="match status" value="1"/>
</dbReference>
<accession>A0ABV7M989</accession>
<comment type="caution">
    <text evidence="1">The sequence shown here is derived from an EMBL/GenBank/DDBJ whole genome shotgun (WGS) entry which is preliminary data.</text>
</comment>
<dbReference type="Proteomes" id="UP001595607">
    <property type="component" value="Unassembled WGS sequence"/>
</dbReference>
<dbReference type="PANTHER" id="PTHR34472:SF1">
    <property type="entry name" value="SULFUR CARRIER PROTEIN THIS"/>
    <property type="match status" value="1"/>
</dbReference>
<dbReference type="SUPFAM" id="SSF54285">
    <property type="entry name" value="MoaD/ThiS"/>
    <property type="match status" value="1"/>
</dbReference>
<evidence type="ECO:0000313" key="2">
    <source>
        <dbReference type="Proteomes" id="UP001595607"/>
    </source>
</evidence>
<name>A0ABV7M989_9PROT</name>
<dbReference type="InterPro" id="IPR003749">
    <property type="entry name" value="ThiS/MoaD-like"/>
</dbReference>
<dbReference type="NCBIfam" id="TIGR01683">
    <property type="entry name" value="thiS"/>
    <property type="match status" value="1"/>
</dbReference>
<dbReference type="EMBL" id="JBHRVA010000002">
    <property type="protein sequence ID" value="MFC3301309.1"/>
    <property type="molecule type" value="Genomic_DNA"/>
</dbReference>
<dbReference type="InterPro" id="IPR016155">
    <property type="entry name" value="Mopterin_synth/thiamin_S_b"/>
</dbReference>
<gene>
    <name evidence="1" type="primary">thiS</name>
    <name evidence="1" type="ORF">ACFONP_01005</name>
</gene>
<proteinExistence type="predicted"/>
<organism evidence="1 2">
    <name type="scientific">Parvularcula lutaonensis</name>
    <dbReference type="NCBI Taxonomy" id="491923"/>
    <lineage>
        <taxon>Bacteria</taxon>
        <taxon>Pseudomonadati</taxon>
        <taxon>Pseudomonadota</taxon>
        <taxon>Alphaproteobacteria</taxon>
        <taxon>Parvularculales</taxon>
        <taxon>Parvularculaceae</taxon>
        <taxon>Parvularcula</taxon>
    </lineage>
</organism>
<dbReference type="Gene3D" id="3.10.20.30">
    <property type="match status" value="1"/>
</dbReference>
<sequence length="77" mass="8117">MSKTNDHKDLPIAVTVNGETRAMPLGTSVADLLAHLGIVGGKVAVERNRAIVARSSFDTQMLQDGDVIEIVRFVGGG</sequence>
<reference evidence="2" key="1">
    <citation type="journal article" date="2019" name="Int. J. Syst. Evol. Microbiol.">
        <title>The Global Catalogue of Microorganisms (GCM) 10K type strain sequencing project: providing services to taxonomists for standard genome sequencing and annotation.</title>
        <authorList>
            <consortium name="The Broad Institute Genomics Platform"/>
            <consortium name="The Broad Institute Genome Sequencing Center for Infectious Disease"/>
            <person name="Wu L."/>
            <person name="Ma J."/>
        </authorList>
    </citation>
    <scope>NUCLEOTIDE SEQUENCE [LARGE SCALE GENOMIC DNA]</scope>
    <source>
        <strain evidence="2">KCTC 22245</strain>
    </source>
</reference>
<protein>
    <submittedName>
        <fullName evidence="1">Sulfur carrier protein ThiS</fullName>
    </submittedName>
</protein>
<dbReference type="PANTHER" id="PTHR34472">
    <property type="entry name" value="SULFUR CARRIER PROTEIN THIS"/>
    <property type="match status" value="1"/>
</dbReference>
<evidence type="ECO:0000313" key="1">
    <source>
        <dbReference type="EMBL" id="MFC3301309.1"/>
    </source>
</evidence>
<keyword evidence="2" id="KW-1185">Reference proteome</keyword>
<dbReference type="RefSeq" id="WP_189574704.1">
    <property type="nucleotide sequence ID" value="NZ_BMXU01000001.1"/>
</dbReference>